<dbReference type="PANTHER" id="PTHR37783:SF1">
    <property type="entry name" value="MEMBRANE PROTEIN, PUTATIVE (AFU_ORTHOLOGUE AFUA_1G04315)-RELATED"/>
    <property type="match status" value="1"/>
</dbReference>
<dbReference type="InterPro" id="IPR019595">
    <property type="entry name" value="DUF2470"/>
</dbReference>
<dbReference type="Proteomes" id="UP001526426">
    <property type="component" value="Unassembled WGS sequence"/>
</dbReference>
<dbReference type="EMBL" id="JAIHOM010000043">
    <property type="protein sequence ID" value="MCW6036676.1"/>
    <property type="molecule type" value="Genomic_DNA"/>
</dbReference>
<evidence type="ECO:0000313" key="2">
    <source>
        <dbReference type="EMBL" id="MCW6036676.1"/>
    </source>
</evidence>
<proteinExistence type="predicted"/>
<sequence length="89" mass="9882">MADPLTPAVSDRICKHMNKDHADAVRFYAQTFGNAPNTETAEMLSIDAEGMNLNASIEGEIIPLRIPFDHTLTDSEDAHRTLVAMLKRE</sequence>
<feature type="domain" description="DUF2470" evidence="1">
    <location>
        <begin position="10"/>
        <end position="85"/>
    </location>
</feature>
<evidence type="ECO:0000259" key="1">
    <source>
        <dbReference type="Pfam" id="PF10615"/>
    </source>
</evidence>
<dbReference type="Gene3D" id="3.20.180.10">
    <property type="entry name" value="PNP-oxidase-like"/>
    <property type="match status" value="1"/>
</dbReference>
<evidence type="ECO:0000313" key="3">
    <source>
        <dbReference type="Proteomes" id="UP001526426"/>
    </source>
</evidence>
<dbReference type="PANTHER" id="PTHR37783">
    <property type="entry name" value="MEMBRANE PROTEIN, PUTATIVE (AFU_ORTHOLOGUE AFUA_1G04315)-RELATED"/>
    <property type="match status" value="1"/>
</dbReference>
<dbReference type="SUPFAM" id="SSF50475">
    <property type="entry name" value="FMN-binding split barrel"/>
    <property type="match status" value="1"/>
</dbReference>
<accession>A0ABT3L581</accession>
<protein>
    <submittedName>
        <fullName evidence="2">DUF2470 domain-containing protein</fullName>
    </submittedName>
</protein>
<comment type="caution">
    <text evidence="2">The sequence shown here is derived from an EMBL/GenBank/DDBJ whole genome shotgun (WGS) entry which is preliminary data.</text>
</comment>
<dbReference type="RefSeq" id="WP_265264472.1">
    <property type="nucleotide sequence ID" value="NZ_JAIHOM010000043.1"/>
</dbReference>
<dbReference type="InterPro" id="IPR037119">
    <property type="entry name" value="Haem_oxidase_HugZ-like_sf"/>
</dbReference>
<gene>
    <name evidence="2" type="ORF">K4A83_10435</name>
</gene>
<organism evidence="2 3">
    <name type="scientific">Spirulina subsalsa FACHB-351</name>
    <dbReference type="NCBI Taxonomy" id="234711"/>
    <lineage>
        <taxon>Bacteria</taxon>
        <taxon>Bacillati</taxon>
        <taxon>Cyanobacteriota</taxon>
        <taxon>Cyanophyceae</taxon>
        <taxon>Spirulinales</taxon>
        <taxon>Spirulinaceae</taxon>
        <taxon>Spirulina</taxon>
    </lineage>
</organism>
<keyword evidence="3" id="KW-1185">Reference proteome</keyword>
<reference evidence="2 3" key="1">
    <citation type="submission" date="2021-08" db="EMBL/GenBank/DDBJ databases">
        <title>Draft genome sequence of Spirulina subsalsa with high tolerance to salinity and hype-accumulation of phycocyanin.</title>
        <authorList>
            <person name="Pei H."/>
            <person name="Jiang L."/>
        </authorList>
    </citation>
    <scope>NUCLEOTIDE SEQUENCE [LARGE SCALE GENOMIC DNA]</scope>
    <source>
        <strain evidence="2 3">FACHB-351</strain>
    </source>
</reference>
<name>A0ABT3L581_9CYAN</name>
<dbReference type="Pfam" id="PF10615">
    <property type="entry name" value="DUF2470"/>
    <property type="match status" value="1"/>
</dbReference>